<reference evidence="1 2" key="1">
    <citation type="journal article" date="2022" name="Plant J.">
        <title>Chromosome-level genome of Camellia lanceoleosa provides a valuable resource for understanding genome evolution and self-incompatibility.</title>
        <authorList>
            <person name="Gong W."/>
            <person name="Xiao S."/>
            <person name="Wang L."/>
            <person name="Liao Z."/>
            <person name="Chang Y."/>
            <person name="Mo W."/>
            <person name="Hu G."/>
            <person name="Li W."/>
            <person name="Zhao G."/>
            <person name="Zhu H."/>
            <person name="Hu X."/>
            <person name="Ji K."/>
            <person name="Xiang X."/>
            <person name="Song Q."/>
            <person name="Yuan D."/>
            <person name="Jin S."/>
            <person name="Zhang L."/>
        </authorList>
    </citation>
    <scope>NUCLEOTIDE SEQUENCE [LARGE SCALE GENOMIC DNA]</scope>
    <source>
        <strain evidence="1">SQ_2022a</strain>
    </source>
</reference>
<dbReference type="Proteomes" id="UP001060215">
    <property type="component" value="Chromosome 6"/>
</dbReference>
<accession>A0ACC0IFR4</accession>
<comment type="caution">
    <text evidence="1">The sequence shown here is derived from an EMBL/GenBank/DDBJ whole genome shotgun (WGS) entry which is preliminary data.</text>
</comment>
<evidence type="ECO:0000313" key="2">
    <source>
        <dbReference type="Proteomes" id="UP001060215"/>
    </source>
</evidence>
<gene>
    <name evidence="1" type="ORF">LOK49_LG03G03203</name>
</gene>
<proteinExistence type="predicted"/>
<protein>
    <submittedName>
        <fullName evidence="1">Pathogen-associated molecular patterns-induced protein A70</fullName>
    </submittedName>
</protein>
<dbReference type="EMBL" id="CM045763">
    <property type="protein sequence ID" value="KAI8022566.1"/>
    <property type="molecule type" value="Genomic_DNA"/>
</dbReference>
<name>A0ACC0IFR4_9ERIC</name>
<sequence>MTKSDTNQAFGELPEKLMTKIQKLTSAKLTFAHFKEDKIIEAHHPTMVKESKEAVDNEQVDVKVDNFINRFKHPLMLQMLDSIMRYKDMISK</sequence>
<keyword evidence="2" id="KW-1185">Reference proteome</keyword>
<evidence type="ECO:0000313" key="1">
    <source>
        <dbReference type="EMBL" id="KAI8022566.1"/>
    </source>
</evidence>
<organism evidence="1 2">
    <name type="scientific">Camellia lanceoleosa</name>
    <dbReference type="NCBI Taxonomy" id="1840588"/>
    <lineage>
        <taxon>Eukaryota</taxon>
        <taxon>Viridiplantae</taxon>
        <taxon>Streptophyta</taxon>
        <taxon>Embryophyta</taxon>
        <taxon>Tracheophyta</taxon>
        <taxon>Spermatophyta</taxon>
        <taxon>Magnoliopsida</taxon>
        <taxon>eudicotyledons</taxon>
        <taxon>Gunneridae</taxon>
        <taxon>Pentapetalae</taxon>
        <taxon>asterids</taxon>
        <taxon>Ericales</taxon>
        <taxon>Theaceae</taxon>
        <taxon>Camellia</taxon>
    </lineage>
</organism>